<feature type="domain" description="ABC3 transporter permease C-terminal" evidence="8">
    <location>
        <begin position="731"/>
        <end position="844"/>
    </location>
</feature>
<dbReference type="InterPro" id="IPR025857">
    <property type="entry name" value="MacB_PCD"/>
</dbReference>
<dbReference type="Pfam" id="PF02687">
    <property type="entry name" value="FtsX"/>
    <property type="match status" value="2"/>
</dbReference>
<evidence type="ECO:0000313" key="10">
    <source>
        <dbReference type="EMBL" id="SDE66716.1"/>
    </source>
</evidence>
<feature type="domain" description="MacB-like periplasmic core" evidence="9">
    <location>
        <begin position="496"/>
        <end position="684"/>
    </location>
</feature>
<comment type="subcellular location">
    <subcellularLocation>
        <location evidence="1">Cell membrane</location>
        <topology evidence="1">Multi-pass membrane protein</topology>
    </subcellularLocation>
</comment>
<feature type="transmembrane region" description="Helical" evidence="7">
    <location>
        <begin position="363"/>
        <end position="384"/>
    </location>
</feature>
<dbReference type="Pfam" id="PF12704">
    <property type="entry name" value="MacB_PCD"/>
    <property type="match status" value="1"/>
</dbReference>
<feature type="transmembrane region" description="Helical" evidence="7">
    <location>
        <begin position="492"/>
        <end position="515"/>
    </location>
</feature>
<name>A0A1G7ET90_9ACTN</name>
<reference evidence="10 11" key="1">
    <citation type="submission" date="2016-10" db="EMBL/GenBank/DDBJ databases">
        <authorList>
            <person name="de Groot N.N."/>
        </authorList>
    </citation>
    <scope>NUCLEOTIDE SEQUENCE [LARGE SCALE GENOMIC DNA]</scope>
    <source>
        <strain evidence="10 11">CGMCC 4.1859</strain>
    </source>
</reference>
<accession>A0A1G7ET90</accession>
<protein>
    <submittedName>
        <fullName evidence="10">Putative ABC transport system permease protein</fullName>
    </submittedName>
</protein>
<evidence type="ECO:0000256" key="1">
    <source>
        <dbReference type="ARBA" id="ARBA00004651"/>
    </source>
</evidence>
<dbReference type="OrthoDB" id="3223244at2"/>
<proteinExistence type="inferred from homology"/>
<sequence length="852" mass="86605">MLHLALRTARHRIAALLAVACAVFGAAALLTGTGVLAESGLRSSLPAGRLAGADVIVAAEQSVRAPGDMTVPLTERGTVPAGLVDRLATLPGVTGAATDLGFPAAVERTDGALATAVDPATAGHGWSSVHLLAHPRVTGKAPAGAHEVAVDRATATAARAAVGDRVRVAAAGRPVADYRLTAIVDAPGAGVLFADSAATALAGRDSGPRAGTVDLIGLRATPGHTDEVATAVRHRLAESGTTARHLKVLTGSDRGDAVSPGDGASRPLLLLISSSLAGVVVLITGFVVAGALTVAVNGQRRDLALMRAVGATPKQIRRLAAAQAMVVTAMAYVPGAALGYLLADRLRDLLVDRGAVPSALPLTVSPLPALATAVLLAAAVQLAARGAAWRTSTRPATEAVAESRTEPREPARLRTYGGLLVIVAATTLSAAPLLSRTAIGAAATQMAGIVGAIGLAMAGPALTRWAGTALARRLRPGTTAPTWLAVANVRGYALRVAGVVSTLAMAVAFVLTYAFTLTTVAEATAQDTRAGTLAQYRVSAPGLGGLPTGLLDDVRDTPGVKEAAPVTTTTVVYSYRELGDVTTESAGATILTPDAPRVLDLDVREGGLDRLRGATAAISEETARSLDAAVGDRITLTLGDGTTAHPRVVAVYGRGLGFGPFALSHDLASPHTTTGLDQSVLVRTDGTPEAEHALATLLAKTPGLDMGETADESQGGLSDAPAEVWINLATIVVLLAYLLLSIANKLVATTSQRREEMATLRLNGTTPAQIRAMMRREAVLITAGALFAGMALSAVPLALLGTAFLHHPWPAGPVWLVPATVLTIATVAYLSLQLPTRHALRTPPAAALGARG</sequence>
<keyword evidence="2" id="KW-1003">Cell membrane</keyword>
<dbReference type="PANTHER" id="PTHR30287">
    <property type="entry name" value="MEMBRANE COMPONENT OF PREDICTED ABC SUPERFAMILY METABOLITE UPTAKE TRANSPORTER"/>
    <property type="match status" value="1"/>
</dbReference>
<feature type="transmembrane region" description="Helical" evidence="7">
    <location>
        <begin position="319"/>
        <end position="343"/>
    </location>
</feature>
<evidence type="ECO:0000259" key="8">
    <source>
        <dbReference type="Pfam" id="PF02687"/>
    </source>
</evidence>
<keyword evidence="4 7" id="KW-1133">Transmembrane helix</keyword>
<feature type="transmembrane region" description="Helical" evidence="7">
    <location>
        <begin position="778"/>
        <end position="800"/>
    </location>
</feature>
<evidence type="ECO:0000256" key="3">
    <source>
        <dbReference type="ARBA" id="ARBA00022692"/>
    </source>
</evidence>
<feature type="transmembrane region" description="Helical" evidence="7">
    <location>
        <begin position="413"/>
        <end position="434"/>
    </location>
</feature>
<keyword evidence="3 7" id="KW-0812">Transmembrane</keyword>
<feature type="transmembrane region" description="Helical" evidence="7">
    <location>
        <begin position="724"/>
        <end position="747"/>
    </location>
</feature>
<gene>
    <name evidence="10" type="ORF">SAMN05216260_10364</name>
</gene>
<feature type="domain" description="ABC3 transporter permease C-terminal" evidence="8">
    <location>
        <begin position="275"/>
        <end position="393"/>
    </location>
</feature>
<keyword evidence="5 7" id="KW-0472">Membrane</keyword>
<dbReference type="InterPro" id="IPR038766">
    <property type="entry name" value="Membrane_comp_ABC_pdt"/>
</dbReference>
<evidence type="ECO:0000256" key="6">
    <source>
        <dbReference type="ARBA" id="ARBA00038076"/>
    </source>
</evidence>
<evidence type="ECO:0000256" key="4">
    <source>
        <dbReference type="ARBA" id="ARBA00022989"/>
    </source>
</evidence>
<dbReference type="GO" id="GO:0005886">
    <property type="term" value="C:plasma membrane"/>
    <property type="evidence" value="ECO:0007669"/>
    <property type="project" value="UniProtKB-SubCell"/>
</dbReference>
<evidence type="ECO:0000256" key="2">
    <source>
        <dbReference type="ARBA" id="ARBA00022475"/>
    </source>
</evidence>
<dbReference type="InterPro" id="IPR003838">
    <property type="entry name" value="ABC3_permease_C"/>
</dbReference>
<evidence type="ECO:0000259" key="9">
    <source>
        <dbReference type="Pfam" id="PF12704"/>
    </source>
</evidence>
<evidence type="ECO:0000313" key="11">
    <source>
        <dbReference type="Proteomes" id="UP000198614"/>
    </source>
</evidence>
<organism evidence="10 11">
    <name type="scientific">Streptomyces griseoaurantiacus</name>
    <dbReference type="NCBI Taxonomy" id="68213"/>
    <lineage>
        <taxon>Bacteria</taxon>
        <taxon>Bacillati</taxon>
        <taxon>Actinomycetota</taxon>
        <taxon>Actinomycetes</taxon>
        <taxon>Kitasatosporales</taxon>
        <taxon>Streptomycetaceae</taxon>
        <taxon>Streptomyces</taxon>
        <taxon>Streptomyces aurantiacus group</taxon>
    </lineage>
</organism>
<evidence type="ECO:0000256" key="7">
    <source>
        <dbReference type="SAM" id="Phobius"/>
    </source>
</evidence>
<feature type="transmembrane region" description="Helical" evidence="7">
    <location>
        <begin position="812"/>
        <end position="832"/>
    </location>
</feature>
<dbReference type="EMBL" id="FNAX01000003">
    <property type="protein sequence ID" value="SDE66716.1"/>
    <property type="molecule type" value="Genomic_DNA"/>
</dbReference>
<comment type="similarity">
    <text evidence="6">Belongs to the ABC-4 integral membrane protein family.</text>
</comment>
<feature type="transmembrane region" description="Helical" evidence="7">
    <location>
        <begin position="446"/>
        <end position="471"/>
    </location>
</feature>
<dbReference type="Proteomes" id="UP000198614">
    <property type="component" value="Unassembled WGS sequence"/>
</dbReference>
<dbReference type="AlphaFoldDB" id="A0A1G7ET90"/>
<dbReference type="PANTHER" id="PTHR30287:SF1">
    <property type="entry name" value="INNER MEMBRANE PROTEIN"/>
    <property type="match status" value="1"/>
</dbReference>
<feature type="transmembrane region" description="Helical" evidence="7">
    <location>
        <begin position="268"/>
        <end position="298"/>
    </location>
</feature>
<evidence type="ECO:0000256" key="5">
    <source>
        <dbReference type="ARBA" id="ARBA00023136"/>
    </source>
</evidence>